<reference evidence="3" key="1">
    <citation type="submission" date="2018-11" db="EMBL/GenBank/DDBJ databases">
        <authorList>
            <person name="Alioto T."/>
            <person name="Alioto T."/>
        </authorList>
    </citation>
    <scope>NUCLEOTIDE SEQUENCE</scope>
</reference>
<dbReference type="InterPro" id="IPR047153">
    <property type="entry name" value="TRIM45/56/19-like"/>
</dbReference>
<feature type="domain" description="B box-type" evidence="2">
    <location>
        <begin position="73"/>
        <end position="117"/>
    </location>
</feature>
<evidence type="ECO:0000313" key="4">
    <source>
        <dbReference type="Proteomes" id="UP000596742"/>
    </source>
</evidence>
<dbReference type="PANTHER" id="PTHR25462:SF296">
    <property type="entry name" value="MEIOTIC P26, ISOFORM F"/>
    <property type="match status" value="1"/>
</dbReference>
<dbReference type="OrthoDB" id="6065615at2759"/>
<dbReference type="EMBL" id="UYJE01004898">
    <property type="protein sequence ID" value="VDI32346.1"/>
    <property type="molecule type" value="Genomic_DNA"/>
</dbReference>
<dbReference type="GO" id="GO:0061630">
    <property type="term" value="F:ubiquitin protein ligase activity"/>
    <property type="evidence" value="ECO:0007669"/>
    <property type="project" value="TreeGrafter"/>
</dbReference>
<keyword evidence="1" id="KW-0479">Metal-binding</keyword>
<dbReference type="InterPro" id="IPR011042">
    <property type="entry name" value="6-blade_b-propeller_TolB-like"/>
</dbReference>
<accession>A0A8B6ECI8</accession>
<protein>
    <recommendedName>
        <fullName evidence="2">B box-type domain-containing protein</fullName>
    </recommendedName>
</protein>
<sequence>MAGHAMPAICGPCLEGGNKNPSVKWCTICEEQLCPGCVQHHQSLKLTRNHYLTEIRNDASSSYATENKGTTLNTPETCINHPSVEIQFYCKKHDIMLCDACLGSHHSCNTCSDIVPIDLASNGTKNSQNFHSIQTEITNILQSFSAILANKQTVEQIFSNEVSSAKKKIVEIRLELVRYLEEMIDKTLLKDVESQEKEVLNQLMKDKTVAEDGRKEAAWFLDEMSSILNTGSDKQAFMLLQRMKAFKNIRDQQLKEMSYNMQAYSLKMELTDPVELCSKMELLFGKVNMESTPYNVNMMQGMKISAICATPGESIKTEKFVYSVSITDAGHLLVVELNLFSSSKVFLFNDAGGHISDIKIPGTPTDSTAVPGGSKAIVLVDNKKLLFLEKDGTGTLHCKNIMKMAKGCNLITASWNKLYIAYKSEIIVMDINGHDVQYLKTLKMHDLQIQAFSVGRDDEVYYAIADRLYCMKDYGEEVCLYQTQDLKEVSGIVLDTEGNVYICGKKSNNIHVLKQKDSSAQVLLREGDGLQRPSGICFDKFRNKLFVYYESSYDPIQVYNVTM</sequence>
<evidence type="ECO:0000256" key="1">
    <source>
        <dbReference type="PROSITE-ProRule" id="PRU00024"/>
    </source>
</evidence>
<dbReference type="SUPFAM" id="SSF101898">
    <property type="entry name" value="NHL repeat"/>
    <property type="match status" value="1"/>
</dbReference>
<comment type="caution">
    <text evidence="3">The sequence shown here is derived from an EMBL/GenBank/DDBJ whole genome shotgun (WGS) entry which is preliminary data.</text>
</comment>
<dbReference type="Gene3D" id="2.120.10.30">
    <property type="entry name" value="TolB, C-terminal domain"/>
    <property type="match status" value="1"/>
</dbReference>
<organism evidence="3 4">
    <name type="scientific">Mytilus galloprovincialis</name>
    <name type="common">Mediterranean mussel</name>
    <dbReference type="NCBI Taxonomy" id="29158"/>
    <lineage>
        <taxon>Eukaryota</taxon>
        <taxon>Metazoa</taxon>
        <taxon>Spiralia</taxon>
        <taxon>Lophotrochozoa</taxon>
        <taxon>Mollusca</taxon>
        <taxon>Bivalvia</taxon>
        <taxon>Autobranchia</taxon>
        <taxon>Pteriomorphia</taxon>
        <taxon>Mytilida</taxon>
        <taxon>Mytiloidea</taxon>
        <taxon>Mytilidae</taxon>
        <taxon>Mytilinae</taxon>
        <taxon>Mytilus</taxon>
    </lineage>
</organism>
<dbReference type="PROSITE" id="PS50119">
    <property type="entry name" value="ZF_BBOX"/>
    <property type="match status" value="1"/>
</dbReference>
<keyword evidence="4" id="KW-1185">Reference proteome</keyword>
<name>A0A8B6ECI8_MYTGA</name>
<evidence type="ECO:0000313" key="3">
    <source>
        <dbReference type="EMBL" id="VDI32346.1"/>
    </source>
</evidence>
<dbReference type="Gene3D" id="3.30.160.60">
    <property type="entry name" value="Classic Zinc Finger"/>
    <property type="match status" value="1"/>
</dbReference>
<gene>
    <name evidence="3" type="ORF">MGAL_10B002095</name>
</gene>
<dbReference type="GO" id="GO:0008270">
    <property type="term" value="F:zinc ion binding"/>
    <property type="evidence" value="ECO:0007669"/>
    <property type="project" value="UniProtKB-KW"/>
</dbReference>
<evidence type="ECO:0000259" key="2">
    <source>
        <dbReference type="PROSITE" id="PS50119"/>
    </source>
</evidence>
<dbReference type="AlphaFoldDB" id="A0A8B6ECI8"/>
<keyword evidence="1" id="KW-0862">Zinc</keyword>
<keyword evidence="1" id="KW-0863">Zinc-finger</keyword>
<proteinExistence type="predicted"/>
<dbReference type="Proteomes" id="UP000596742">
    <property type="component" value="Unassembled WGS sequence"/>
</dbReference>
<dbReference type="InterPro" id="IPR000315">
    <property type="entry name" value="Znf_B-box"/>
</dbReference>
<dbReference type="PANTHER" id="PTHR25462">
    <property type="entry name" value="BONUS, ISOFORM C-RELATED"/>
    <property type="match status" value="1"/>
</dbReference>